<name>A0A1M6K823_9CLOT</name>
<sequence length="82" mass="9597">MVQTMDVEILVPIDHEFNETEEYKFKPEIQLMNCLKDSYKGNPQGFNNAVMEIQKYIAENKLIPITSMYIVTLKEVTKPEEI</sequence>
<dbReference type="STRING" id="1121331.SAMN02745248_00369"/>
<organism evidence="1 2">
    <name type="scientific">Hathewaya proteolytica DSM 3090</name>
    <dbReference type="NCBI Taxonomy" id="1121331"/>
    <lineage>
        <taxon>Bacteria</taxon>
        <taxon>Bacillati</taxon>
        <taxon>Bacillota</taxon>
        <taxon>Clostridia</taxon>
        <taxon>Eubacteriales</taxon>
        <taxon>Clostridiaceae</taxon>
        <taxon>Hathewaya</taxon>
    </lineage>
</organism>
<dbReference type="AlphaFoldDB" id="A0A1M6K823"/>
<gene>
    <name evidence="1" type="ORF">SAMN02745248_00369</name>
</gene>
<dbReference type="EMBL" id="FRAD01000004">
    <property type="protein sequence ID" value="SHJ55111.1"/>
    <property type="molecule type" value="Genomic_DNA"/>
</dbReference>
<dbReference type="Proteomes" id="UP000183952">
    <property type="component" value="Unassembled WGS sequence"/>
</dbReference>
<proteinExistence type="predicted"/>
<evidence type="ECO:0000313" key="2">
    <source>
        <dbReference type="Proteomes" id="UP000183952"/>
    </source>
</evidence>
<accession>A0A1M6K823</accession>
<evidence type="ECO:0008006" key="3">
    <source>
        <dbReference type="Google" id="ProtNLM"/>
    </source>
</evidence>
<reference evidence="1 2" key="1">
    <citation type="submission" date="2016-11" db="EMBL/GenBank/DDBJ databases">
        <authorList>
            <person name="Jaros S."/>
            <person name="Januszkiewicz K."/>
            <person name="Wedrychowicz H."/>
        </authorList>
    </citation>
    <scope>NUCLEOTIDE SEQUENCE [LARGE SCALE GENOMIC DNA]</scope>
    <source>
        <strain evidence="1 2">DSM 3090</strain>
    </source>
</reference>
<evidence type="ECO:0000313" key="1">
    <source>
        <dbReference type="EMBL" id="SHJ55111.1"/>
    </source>
</evidence>
<protein>
    <recommendedName>
        <fullName evidence="3">GyrI-like small molecule binding domain-containing protein</fullName>
    </recommendedName>
</protein>
<keyword evidence="2" id="KW-1185">Reference proteome</keyword>